<dbReference type="Gene3D" id="3.40.33.10">
    <property type="entry name" value="CAP"/>
    <property type="match status" value="1"/>
</dbReference>
<dbReference type="RefSeq" id="WP_229688808.1">
    <property type="nucleotide sequence ID" value="NZ_BMJC01000001.1"/>
</dbReference>
<reference evidence="2" key="1">
    <citation type="journal article" date="2014" name="Int. J. Syst. Evol. Microbiol.">
        <title>Complete genome sequence of Corynebacterium casei LMG S-19264T (=DSM 44701T), isolated from a smear-ripened cheese.</title>
        <authorList>
            <consortium name="US DOE Joint Genome Institute (JGI-PGF)"/>
            <person name="Walter F."/>
            <person name="Albersmeier A."/>
            <person name="Kalinowski J."/>
            <person name="Ruckert C."/>
        </authorList>
    </citation>
    <scope>NUCLEOTIDE SEQUENCE</scope>
    <source>
        <strain evidence="2">CGMCC 1.15448</strain>
    </source>
</reference>
<dbReference type="PRINTS" id="PR00838">
    <property type="entry name" value="V5ALLERGEN"/>
</dbReference>
<dbReference type="PRINTS" id="PR00837">
    <property type="entry name" value="V5TPXLIKE"/>
</dbReference>
<dbReference type="InterPro" id="IPR001283">
    <property type="entry name" value="CRISP-related"/>
</dbReference>
<keyword evidence="3" id="KW-1185">Reference proteome</keyword>
<dbReference type="SMART" id="SM00198">
    <property type="entry name" value="SCP"/>
    <property type="match status" value="1"/>
</dbReference>
<evidence type="ECO:0000313" key="2">
    <source>
        <dbReference type="EMBL" id="GGA92130.1"/>
    </source>
</evidence>
<feature type="domain" description="SCP" evidence="1">
    <location>
        <begin position="31"/>
        <end position="168"/>
    </location>
</feature>
<organism evidence="2 3">
    <name type="scientific">Puia dinghuensis</name>
    <dbReference type="NCBI Taxonomy" id="1792502"/>
    <lineage>
        <taxon>Bacteria</taxon>
        <taxon>Pseudomonadati</taxon>
        <taxon>Bacteroidota</taxon>
        <taxon>Chitinophagia</taxon>
        <taxon>Chitinophagales</taxon>
        <taxon>Chitinophagaceae</taxon>
        <taxon>Puia</taxon>
    </lineage>
</organism>
<sequence length="172" mass="19185">MYRNSLFVMILATFVLRCYSQSEKIIYKDPAFISAMVQQHNTYRSALQLPPLVWSPALAKDALAWGQHLAAIDKGQHDASIRGKEGENLWWGTADAFSYADMVDMWGNEKNSFRYGVFPDVGTSRGAMVGHYTQMVWKNTTSVGCALVGNGTNDYLVCRYAVPGNVVGEKPY</sequence>
<evidence type="ECO:0000313" key="3">
    <source>
        <dbReference type="Proteomes" id="UP000607559"/>
    </source>
</evidence>
<dbReference type="GO" id="GO:0005576">
    <property type="term" value="C:extracellular region"/>
    <property type="evidence" value="ECO:0007669"/>
    <property type="project" value="InterPro"/>
</dbReference>
<dbReference type="EMBL" id="BMJC01000001">
    <property type="protein sequence ID" value="GGA92130.1"/>
    <property type="molecule type" value="Genomic_DNA"/>
</dbReference>
<name>A0A8J2UB12_9BACT</name>
<dbReference type="InterPro" id="IPR018244">
    <property type="entry name" value="Allrgn_V5/Tpx1_CS"/>
</dbReference>
<dbReference type="InterPro" id="IPR035940">
    <property type="entry name" value="CAP_sf"/>
</dbReference>
<dbReference type="Proteomes" id="UP000607559">
    <property type="component" value="Unassembled WGS sequence"/>
</dbReference>
<gene>
    <name evidence="2" type="ORF">GCM10011511_14380</name>
</gene>
<protein>
    <recommendedName>
        <fullName evidence="1">SCP domain-containing protein</fullName>
    </recommendedName>
</protein>
<dbReference type="PANTHER" id="PTHR10334">
    <property type="entry name" value="CYSTEINE-RICH SECRETORY PROTEIN-RELATED"/>
    <property type="match status" value="1"/>
</dbReference>
<dbReference type="Pfam" id="PF00188">
    <property type="entry name" value="CAP"/>
    <property type="match status" value="1"/>
</dbReference>
<dbReference type="InterPro" id="IPR014044">
    <property type="entry name" value="CAP_dom"/>
</dbReference>
<reference evidence="2" key="2">
    <citation type="submission" date="2020-09" db="EMBL/GenBank/DDBJ databases">
        <authorList>
            <person name="Sun Q."/>
            <person name="Zhou Y."/>
        </authorList>
    </citation>
    <scope>NUCLEOTIDE SEQUENCE</scope>
    <source>
        <strain evidence="2">CGMCC 1.15448</strain>
    </source>
</reference>
<proteinExistence type="predicted"/>
<dbReference type="InterPro" id="IPR002413">
    <property type="entry name" value="V5_allergen-like"/>
</dbReference>
<dbReference type="SUPFAM" id="SSF55797">
    <property type="entry name" value="PR-1-like"/>
    <property type="match status" value="1"/>
</dbReference>
<evidence type="ECO:0000259" key="1">
    <source>
        <dbReference type="SMART" id="SM00198"/>
    </source>
</evidence>
<dbReference type="AlphaFoldDB" id="A0A8J2UB12"/>
<comment type="caution">
    <text evidence="2">The sequence shown here is derived from an EMBL/GenBank/DDBJ whole genome shotgun (WGS) entry which is preliminary data.</text>
</comment>
<accession>A0A8J2UB12</accession>
<dbReference type="PROSITE" id="PS01009">
    <property type="entry name" value="CRISP_1"/>
    <property type="match status" value="1"/>
</dbReference>